<gene>
    <name evidence="1" type="ORF">L2E82_08267</name>
</gene>
<organism evidence="1 2">
    <name type="scientific">Cichorium intybus</name>
    <name type="common">Chicory</name>
    <dbReference type="NCBI Taxonomy" id="13427"/>
    <lineage>
        <taxon>Eukaryota</taxon>
        <taxon>Viridiplantae</taxon>
        <taxon>Streptophyta</taxon>
        <taxon>Embryophyta</taxon>
        <taxon>Tracheophyta</taxon>
        <taxon>Spermatophyta</taxon>
        <taxon>Magnoliopsida</taxon>
        <taxon>eudicotyledons</taxon>
        <taxon>Gunneridae</taxon>
        <taxon>Pentapetalae</taxon>
        <taxon>asterids</taxon>
        <taxon>campanulids</taxon>
        <taxon>Asterales</taxon>
        <taxon>Asteraceae</taxon>
        <taxon>Cichorioideae</taxon>
        <taxon>Cichorieae</taxon>
        <taxon>Cichoriinae</taxon>
        <taxon>Cichorium</taxon>
    </lineage>
</organism>
<protein>
    <submittedName>
        <fullName evidence="1">Uncharacterized protein</fullName>
    </submittedName>
</protein>
<keyword evidence="2" id="KW-1185">Reference proteome</keyword>
<evidence type="ECO:0000313" key="1">
    <source>
        <dbReference type="EMBL" id="KAI3778879.1"/>
    </source>
</evidence>
<reference evidence="2" key="1">
    <citation type="journal article" date="2022" name="Mol. Ecol. Resour.">
        <title>The genomes of chicory, endive, great burdock and yacon provide insights into Asteraceae palaeo-polyploidization history and plant inulin production.</title>
        <authorList>
            <person name="Fan W."/>
            <person name="Wang S."/>
            <person name="Wang H."/>
            <person name="Wang A."/>
            <person name="Jiang F."/>
            <person name="Liu H."/>
            <person name="Zhao H."/>
            <person name="Xu D."/>
            <person name="Zhang Y."/>
        </authorList>
    </citation>
    <scope>NUCLEOTIDE SEQUENCE [LARGE SCALE GENOMIC DNA]</scope>
    <source>
        <strain evidence="2">cv. Punajuju</strain>
    </source>
</reference>
<comment type="caution">
    <text evidence="1">The sequence shown here is derived from an EMBL/GenBank/DDBJ whole genome shotgun (WGS) entry which is preliminary data.</text>
</comment>
<reference evidence="1 2" key="2">
    <citation type="journal article" date="2022" name="Mol. Ecol. Resour.">
        <title>The genomes of chicory, endive, great burdock and yacon provide insights into Asteraceae paleo-polyploidization history and plant inulin production.</title>
        <authorList>
            <person name="Fan W."/>
            <person name="Wang S."/>
            <person name="Wang H."/>
            <person name="Wang A."/>
            <person name="Jiang F."/>
            <person name="Liu H."/>
            <person name="Zhao H."/>
            <person name="Xu D."/>
            <person name="Zhang Y."/>
        </authorList>
    </citation>
    <scope>NUCLEOTIDE SEQUENCE [LARGE SCALE GENOMIC DNA]</scope>
    <source>
        <strain evidence="2">cv. Punajuju</strain>
        <tissue evidence="1">Leaves</tissue>
    </source>
</reference>
<dbReference type="EMBL" id="CM042010">
    <property type="protein sequence ID" value="KAI3778879.1"/>
    <property type="molecule type" value="Genomic_DNA"/>
</dbReference>
<proteinExistence type="predicted"/>
<evidence type="ECO:0000313" key="2">
    <source>
        <dbReference type="Proteomes" id="UP001055811"/>
    </source>
</evidence>
<sequence>MSTFLLTSLAPNIIIPIKPPCHVDEANFVEDGSPVKKPKIEFMNLVSDCENSDDLFFEMSYLGGNWDTSSVDAFLNGDSVQLEPCRF</sequence>
<accession>A0ACB9G631</accession>
<name>A0ACB9G631_CICIN</name>
<dbReference type="Proteomes" id="UP001055811">
    <property type="component" value="Linkage Group LG02"/>
</dbReference>